<dbReference type="InterPro" id="IPR001763">
    <property type="entry name" value="Rhodanese-like_dom"/>
</dbReference>
<keyword evidence="3" id="KW-1185">Reference proteome</keyword>
<dbReference type="GO" id="GO:0005737">
    <property type="term" value="C:cytoplasm"/>
    <property type="evidence" value="ECO:0007669"/>
    <property type="project" value="TreeGrafter"/>
</dbReference>
<dbReference type="EMBL" id="JASFZW010000003">
    <property type="protein sequence ID" value="KAK2079244.1"/>
    <property type="molecule type" value="Genomic_DNA"/>
</dbReference>
<dbReference type="GO" id="GO:0004725">
    <property type="term" value="F:protein tyrosine phosphatase activity"/>
    <property type="evidence" value="ECO:0007669"/>
    <property type="project" value="TreeGrafter"/>
</dbReference>
<sequence>MVLDVRDYDFAGGHIRGCLNRPASEFERDADVDAFIERELKPGVQTVVVHCALSQVRGPYCANRLRSRIASAGRAQPPQVVVMSRGFLGAAPIMRDGDENLVCVCQDASCAAS</sequence>
<dbReference type="Gene3D" id="3.40.250.10">
    <property type="entry name" value="Rhodanese-like domain"/>
    <property type="match status" value="1"/>
</dbReference>
<dbReference type="Proteomes" id="UP001255856">
    <property type="component" value="Unassembled WGS sequence"/>
</dbReference>
<evidence type="ECO:0000313" key="2">
    <source>
        <dbReference type="EMBL" id="KAK2079244.1"/>
    </source>
</evidence>
<proteinExistence type="predicted"/>
<name>A0AAD9MHX7_PROWI</name>
<dbReference type="SUPFAM" id="SSF52821">
    <property type="entry name" value="Rhodanese/Cell cycle control phosphatase"/>
    <property type="match status" value="1"/>
</dbReference>
<feature type="domain" description="Rhodanese" evidence="1">
    <location>
        <begin position="2"/>
        <end position="68"/>
    </location>
</feature>
<protein>
    <recommendedName>
        <fullName evidence="1">Rhodanese domain-containing protein</fullName>
    </recommendedName>
</protein>
<comment type="caution">
    <text evidence="2">The sequence shown here is derived from an EMBL/GenBank/DDBJ whole genome shotgun (WGS) entry which is preliminary data.</text>
</comment>
<evidence type="ECO:0000259" key="1">
    <source>
        <dbReference type="PROSITE" id="PS50206"/>
    </source>
</evidence>
<dbReference type="InterPro" id="IPR036873">
    <property type="entry name" value="Rhodanese-like_dom_sf"/>
</dbReference>
<dbReference type="PANTHER" id="PTHR10828:SF38">
    <property type="entry name" value="ARSENICAL-RESISTANCE PROTEIN 2-RELATED"/>
    <property type="match status" value="1"/>
</dbReference>
<reference evidence="2" key="1">
    <citation type="submission" date="2021-01" db="EMBL/GenBank/DDBJ databases">
        <authorList>
            <person name="Eckstrom K.M.E."/>
        </authorList>
    </citation>
    <scope>NUCLEOTIDE SEQUENCE</scope>
    <source>
        <strain evidence="2">UVCC 0001</strain>
    </source>
</reference>
<dbReference type="GO" id="GO:0005634">
    <property type="term" value="C:nucleus"/>
    <property type="evidence" value="ECO:0007669"/>
    <property type="project" value="TreeGrafter"/>
</dbReference>
<organism evidence="2 3">
    <name type="scientific">Prototheca wickerhamii</name>
    <dbReference type="NCBI Taxonomy" id="3111"/>
    <lineage>
        <taxon>Eukaryota</taxon>
        <taxon>Viridiplantae</taxon>
        <taxon>Chlorophyta</taxon>
        <taxon>core chlorophytes</taxon>
        <taxon>Trebouxiophyceae</taxon>
        <taxon>Chlorellales</taxon>
        <taxon>Chlorellaceae</taxon>
        <taxon>Prototheca</taxon>
    </lineage>
</organism>
<dbReference type="AlphaFoldDB" id="A0AAD9MHX7"/>
<dbReference type="PROSITE" id="PS50206">
    <property type="entry name" value="RHODANESE_3"/>
    <property type="match status" value="1"/>
</dbReference>
<accession>A0AAD9MHX7</accession>
<dbReference type="PANTHER" id="PTHR10828">
    <property type="entry name" value="M-PHASE INDUCER PHOSPHATASE DUAL SPECIFICITY PHOSPHATASE CDC25"/>
    <property type="match status" value="1"/>
</dbReference>
<evidence type="ECO:0000313" key="3">
    <source>
        <dbReference type="Proteomes" id="UP001255856"/>
    </source>
</evidence>
<dbReference type="Pfam" id="PF00581">
    <property type="entry name" value="Rhodanese"/>
    <property type="match status" value="1"/>
</dbReference>
<gene>
    <name evidence="2" type="ORF">QBZ16_002935</name>
</gene>